<dbReference type="Proteomes" id="UP000479710">
    <property type="component" value="Unassembled WGS sequence"/>
</dbReference>
<dbReference type="AlphaFoldDB" id="A0A6G1ECY6"/>
<proteinExistence type="inferred from homology"/>
<gene>
    <name evidence="3" type="ORF">E2562_001016</name>
</gene>
<evidence type="ECO:0000313" key="4">
    <source>
        <dbReference type="Proteomes" id="UP000479710"/>
    </source>
</evidence>
<evidence type="ECO:0000256" key="1">
    <source>
        <dbReference type="ARBA" id="ARBA00009861"/>
    </source>
</evidence>
<keyword evidence="4" id="KW-1185">Reference proteome</keyword>
<sequence length="150" mass="16657">MDSFTVRRRNPEMIAPSRPTPHETKPLSDLDNPWDLRYLTPGLEFFRPVDGHHRPPAANRPADAIKAVLAEALAYYYPIAGRLRELPNGKLAVECTREGVVFVEADADVGMEELGDGEPPMPPFPRAEEFLCDVGDAGVVIGKPLFFMQI</sequence>
<dbReference type="Gene3D" id="3.30.559.10">
    <property type="entry name" value="Chloramphenicol acetyltransferase-like domain"/>
    <property type="match status" value="1"/>
</dbReference>
<dbReference type="EMBL" id="SPHZ02000003">
    <property type="protein sequence ID" value="KAF0922607.1"/>
    <property type="molecule type" value="Genomic_DNA"/>
</dbReference>
<name>A0A6G1ECY6_9ORYZ</name>
<protein>
    <submittedName>
        <fullName evidence="3">Uncharacterized protein</fullName>
    </submittedName>
</protein>
<accession>A0A6G1ECY6</accession>
<comment type="caution">
    <text evidence="3">The sequence shown here is derived from an EMBL/GenBank/DDBJ whole genome shotgun (WGS) entry which is preliminary data.</text>
</comment>
<comment type="similarity">
    <text evidence="1">Belongs to the plant acyltransferase family.</text>
</comment>
<reference evidence="3 4" key="1">
    <citation type="submission" date="2019-11" db="EMBL/GenBank/DDBJ databases">
        <title>Whole genome sequence of Oryza granulata.</title>
        <authorList>
            <person name="Li W."/>
        </authorList>
    </citation>
    <scope>NUCLEOTIDE SEQUENCE [LARGE SCALE GENOMIC DNA]</scope>
    <source>
        <strain evidence="4">cv. Menghai</strain>
        <tissue evidence="3">Leaf</tissue>
    </source>
</reference>
<evidence type="ECO:0000313" key="3">
    <source>
        <dbReference type="EMBL" id="KAF0922607.1"/>
    </source>
</evidence>
<evidence type="ECO:0000256" key="2">
    <source>
        <dbReference type="SAM" id="MobiDB-lite"/>
    </source>
</evidence>
<feature type="region of interest" description="Disordered" evidence="2">
    <location>
        <begin position="1"/>
        <end position="29"/>
    </location>
</feature>
<dbReference type="InterPro" id="IPR023213">
    <property type="entry name" value="CAT-like_dom_sf"/>
</dbReference>
<dbReference type="OrthoDB" id="783018at2759"/>
<dbReference type="GO" id="GO:0050734">
    <property type="term" value="F:hydroxycinnamoyltransferase activity"/>
    <property type="evidence" value="ECO:0007669"/>
    <property type="project" value="UniProtKB-ARBA"/>
</dbReference>
<dbReference type="Pfam" id="PF02458">
    <property type="entry name" value="Transferase"/>
    <property type="match status" value="1"/>
</dbReference>
<organism evidence="3 4">
    <name type="scientific">Oryza meyeriana var. granulata</name>
    <dbReference type="NCBI Taxonomy" id="110450"/>
    <lineage>
        <taxon>Eukaryota</taxon>
        <taxon>Viridiplantae</taxon>
        <taxon>Streptophyta</taxon>
        <taxon>Embryophyta</taxon>
        <taxon>Tracheophyta</taxon>
        <taxon>Spermatophyta</taxon>
        <taxon>Magnoliopsida</taxon>
        <taxon>Liliopsida</taxon>
        <taxon>Poales</taxon>
        <taxon>Poaceae</taxon>
        <taxon>BOP clade</taxon>
        <taxon>Oryzoideae</taxon>
        <taxon>Oryzeae</taxon>
        <taxon>Oryzinae</taxon>
        <taxon>Oryza</taxon>
        <taxon>Oryza meyeriana</taxon>
    </lineage>
</organism>
<dbReference type="InterPro" id="IPR050898">
    <property type="entry name" value="Plant_acyltransferase"/>
</dbReference>
<dbReference type="PANTHER" id="PTHR31147">
    <property type="entry name" value="ACYL TRANSFERASE 4"/>
    <property type="match status" value="1"/>
</dbReference>